<protein>
    <submittedName>
        <fullName evidence="1">Uncharacterized protein</fullName>
    </submittedName>
</protein>
<dbReference type="AlphaFoldDB" id="A0A1M5IAE9"/>
<evidence type="ECO:0000313" key="2">
    <source>
        <dbReference type="Proteomes" id="UP000184518"/>
    </source>
</evidence>
<dbReference type="RefSeq" id="WP_072961480.1">
    <property type="nucleotide sequence ID" value="NZ_FQUT01000012.1"/>
</dbReference>
<organism evidence="1 2">
    <name type="scientific">Chryseobacterium arachidis</name>
    <dbReference type="NCBI Taxonomy" id="1416778"/>
    <lineage>
        <taxon>Bacteria</taxon>
        <taxon>Pseudomonadati</taxon>
        <taxon>Bacteroidota</taxon>
        <taxon>Flavobacteriia</taxon>
        <taxon>Flavobacteriales</taxon>
        <taxon>Weeksellaceae</taxon>
        <taxon>Chryseobacterium group</taxon>
        <taxon>Chryseobacterium</taxon>
    </lineage>
</organism>
<dbReference type="STRING" id="1416778.SAMN05443633_11259"/>
<keyword evidence="2" id="KW-1185">Reference proteome</keyword>
<sequence length="122" mass="14807">MDIHSKYKFSDWLYNRFVENFKKSNISQAFIYLEILSQYQMFAKDNRKLSDQRRHIKELYNTITKALKEKRVHKLYLTGEEGTETFNREMKAYETELRENGFSEDYITQSVSDRKINYYGNS</sequence>
<gene>
    <name evidence="1" type="ORF">SAMN05443633_11259</name>
</gene>
<name>A0A1M5IAE9_9FLAO</name>
<evidence type="ECO:0000313" key="1">
    <source>
        <dbReference type="EMBL" id="SHG25049.1"/>
    </source>
</evidence>
<accession>A0A1M5IAE9</accession>
<dbReference type="Proteomes" id="UP000184518">
    <property type="component" value="Unassembled WGS sequence"/>
</dbReference>
<dbReference type="OrthoDB" id="1259981at2"/>
<proteinExistence type="predicted"/>
<reference evidence="2" key="1">
    <citation type="submission" date="2016-11" db="EMBL/GenBank/DDBJ databases">
        <authorList>
            <person name="Varghese N."/>
            <person name="Submissions S."/>
        </authorList>
    </citation>
    <scope>NUCLEOTIDE SEQUENCE [LARGE SCALE GENOMIC DNA]</scope>
    <source>
        <strain evidence="2">DSM 27619</strain>
    </source>
</reference>
<dbReference type="EMBL" id="FQUT01000012">
    <property type="protein sequence ID" value="SHG25049.1"/>
    <property type="molecule type" value="Genomic_DNA"/>
</dbReference>